<keyword evidence="2" id="KW-0813">Transport</keyword>
<dbReference type="GO" id="GO:0005737">
    <property type="term" value="C:cytoplasm"/>
    <property type="evidence" value="ECO:0007669"/>
    <property type="project" value="UniProtKB-SubCell"/>
</dbReference>
<proteinExistence type="predicted"/>
<dbReference type="InterPro" id="IPR032710">
    <property type="entry name" value="NTF2-like_dom_sf"/>
</dbReference>
<dbReference type="Proteomes" id="UP000028837">
    <property type="component" value="Unassembled WGS sequence"/>
</dbReference>
<feature type="domain" description="NTF2" evidence="3">
    <location>
        <begin position="11"/>
        <end position="122"/>
    </location>
</feature>
<dbReference type="FunFam" id="3.10.450.50:FF:000005">
    <property type="entry name" value="Nuclear transport factor 2"/>
    <property type="match status" value="1"/>
</dbReference>
<dbReference type="InterPro" id="IPR002075">
    <property type="entry name" value="NTF2_dom"/>
</dbReference>
<keyword evidence="2" id="KW-0539">Nucleus</keyword>
<dbReference type="AlphaFoldDB" id="A0A086KWV4"/>
<dbReference type="GO" id="GO:0006606">
    <property type="term" value="P:protein import into nucleus"/>
    <property type="evidence" value="ECO:0007669"/>
    <property type="project" value="UniProtKB-ARBA"/>
</dbReference>
<dbReference type="InterPro" id="IPR045875">
    <property type="entry name" value="NTF2"/>
</dbReference>
<accession>A0A086KWV4</accession>
<evidence type="ECO:0000259" key="3">
    <source>
        <dbReference type="PROSITE" id="PS50177"/>
    </source>
</evidence>
<evidence type="ECO:0000256" key="2">
    <source>
        <dbReference type="RuleBase" id="RU369002"/>
    </source>
</evidence>
<dbReference type="GO" id="GO:0051028">
    <property type="term" value="P:mRNA transport"/>
    <property type="evidence" value="ECO:0007669"/>
    <property type="project" value="UniProtKB-UniRule"/>
</dbReference>
<dbReference type="Pfam" id="PF02136">
    <property type="entry name" value="NTF2"/>
    <property type="match status" value="1"/>
</dbReference>
<keyword evidence="1 2" id="KW-0963">Cytoplasm</keyword>
<keyword evidence="2" id="KW-0653">Protein transport</keyword>
<comment type="function">
    <text evidence="2">Has a role in nuclear-cytoplasmic transport of proteins and mRNAs.</text>
</comment>
<protein>
    <recommendedName>
        <fullName evidence="2">Nuclear transport factor 2</fullName>
        <shortName evidence="2">NTF-2</shortName>
    </recommendedName>
</protein>
<dbReference type="OrthoDB" id="6507044at2759"/>
<dbReference type="PROSITE" id="PS50177">
    <property type="entry name" value="NTF2_DOMAIN"/>
    <property type="match status" value="1"/>
</dbReference>
<dbReference type="VEuPathDB" id="ToxoDB:TGDOM2_233350"/>
<name>A0A086KWV4_TOXGO</name>
<dbReference type="InterPro" id="IPR018222">
    <property type="entry name" value="Nuclear_transport_factor_2_euk"/>
</dbReference>
<gene>
    <name evidence="4" type="ORF">TGDOM2_233350</name>
</gene>
<dbReference type="SUPFAM" id="SSF54427">
    <property type="entry name" value="NTF2-like"/>
    <property type="match status" value="1"/>
</dbReference>
<dbReference type="EMBL" id="AHZU02000070">
    <property type="protein sequence ID" value="KFG48872.1"/>
    <property type="molecule type" value="Genomic_DNA"/>
</dbReference>
<dbReference type="CDD" id="cd00780">
    <property type="entry name" value="NTF2"/>
    <property type="match status" value="1"/>
</dbReference>
<dbReference type="GO" id="GO:0005635">
    <property type="term" value="C:nuclear envelope"/>
    <property type="evidence" value="ECO:0007669"/>
    <property type="project" value="UniProtKB-ARBA"/>
</dbReference>
<comment type="subcellular location">
    <subcellularLocation>
        <location evidence="2">Cytoplasm</location>
    </subcellularLocation>
    <subcellularLocation>
        <location evidence="2">Nucleus</location>
    </subcellularLocation>
</comment>
<sequence length="125" mass="13833">MLQLNPQFDAIGKQFVQHYYATFGAQREKLAELYTEQSMMTYENEQFQGVGAILAKLQKLPAVVKHNVVTCDCQPTPNNGIVVLVSGDLAIEDNPPMKFCQTFNLVPNGGGGYAVFNDIFRLCIG</sequence>
<comment type="caution">
    <text evidence="4">The sequence shown here is derived from an EMBL/GenBank/DDBJ whole genome shotgun (WGS) entry which is preliminary data.</text>
</comment>
<evidence type="ECO:0000313" key="4">
    <source>
        <dbReference type="EMBL" id="KFG48872.1"/>
    </source>
</evidence>
<evidence type="ECO:0000313" key="5">
    <source>
        <dbReference type="Proteomes" id="UP000028837"/>
    </source>
</evidence>
<dbReference type="PANTHER" id="PTHR12612">
    <property type="entry name" value="NUCLEAR TRANSPORT FACTOR 2"/>
    <property type="match status" value="1"/>
</dbReference>
<reference evidence="4 5" key="1">
    <citation type="submission" date="2014-02" db="EMBL/GenBank/DDBJ databases">
        <authorList>
            <person name="Sibley D."/>
            <person name="Venepally P."/>
            <person name="Karamycheva S."/>
            <person name="Hadjithomas M."/>
            <person name="Khan A."/>
            <person name="Brunk B."/>
            <person name="Roos D."/>
            <person name="Caler E."/>
            <person name="Lorenzi H."/>
        </authorList>
    </citation>
    <scope>NUCLEOTIDE SEQUENCE [LARGE SCALE GENOMIC DNA]</scope>
    <source>
        <strain evidence="4 5">GAB2-2007-GAL-DOM2</strain>
    </source>
</reference>
<dbReference type="Gene3D" id="3.10.450.50">
    <property type="match status" value="1"/>
</dbReference>
<evidence type="ECO:0000256" key="1">
    <source>
        <dbReference type="ARBA" id="ARBA00022490"/>
    </source>
</evidence>
<organism evidence="4 5">
    <name type="scientific">Toxoplasma gondii GAB2-2007-GAL-DOM2</name>
    <dbReference type="NCBI Taxonomy" id="1130820"/>
    <lineage>
        <taxon>Eukaryota</taxon>
        <taxon>Sar</taxon>
        <taxon>Alveolata</taxon>
        <taxon>Apicomplexa</taxon>
        <taxon>Conoidasida</taxon>
        <taxon>Coccidia</taxon>
        <taxon>Eucoccidiorida</taxon>
        <taxon>Eimeriorina</taxon>
        <taxon>Sarcocystidae</taxon>
        <taxon>Toxoplasma</taxon>
    </lineage>
</organism>